<dbReference type="EMBL" id="JARVKF010000440">
    <property type="protein sequence ID" value="KAK9413317.1"/>
    <property type="molecule type" value="Genomic_DNA"/>
</dbReference>
<dbReference type="InterPro" id="IPR010610">
    <property type="entry name" value="EryCIII-like_C"/>
</dbReference>
<dbReference type="Gene3D" id="3.40.50.2000">
    <property type="entry name" value="Glycogen Phosphorylase B"/>
    <property type="match status" value="2"/>
</dbReference>
<feature type="region of interest" description="Disordered" evidence="2">
    <location>
        <begin position="1"/>
        <end position="48"/>
    </location>
</feature>
<evidence type="ECO:0000313" key="4">
    <source>
        <dbReference type="EMBL" id="KAK9413317.1"/>
    </source>
</evidence>
<gene>
    <name evidence="4" type="ORF">SUNI508_02516</name>
</gene>
<protein>
    <recommendedName>
        <fullName evidence="3">Erythromycin biosynthesis protein CIII-like C-terminal domain-containing protein</fullName>
    </recommendedName>
</protein>
<sequence length="584" mass="63563">MTANENSIGNGDSTLVTNGTGSEAPRDATVDDGTNTTKNGEAGEVKTPELNETAIKIAENTAETEYIAEAIAETAPEPAITSTDPSAEIEHIEEPKILETTKPEEPTIAEEAVPLKVESHATTNGYSQVSVADVHKKPLLLLTAPPVMGHTTPLLRLATQMIEKGFEIIFMSTTDFKKSIEKTGAEFYESKTPFADINYLKSRHTLPPGLPTLMADMENMFIKQMGPRSLELKSALELIRERNPYRSVVIITETMSLAPMPFIYGAPLPKGYDKFPKTININTVPIMLLSMDTGITGSGLPPDSSESGRARNKFMNQMVVRGPFGGTDRVFHQALKDLGCTSLPKAFFQNAWLESYDTTFQMCVPSLEYPRSDLHLSIRFTGALPKLELDPNFPYPSWWDEIKSNAALPAADRKKVVAVAQGTVALDYEDLLIPTIKGLAARPDVIVVALLGVRGASLPSDMEVPSNVRVIDFLPYDAILEYADIFVTNGGYGGIAHGVLNGVPMILAGTSEDKAEVCARGAYAGFAINLQVQRPTGEQIAAASEKIFTDPTFKHRALRLQQENEDLDAVSIIERQITKYGKAA</sequence>
<evidence type="ECO:0000313" key="5">
    <source>
        <dbReference type="Proteomes" id="UP001408356"/>
    </source>
</evidence>
<evidence type="ECO:0000256" key="1">
    <source>
        <dbReference type="ARBA" id="ARBA00022679"/>
    </source>
</evidence>
<evidence type="ECO:0000259" key="3">
    <source>
        <dbReference type="Pfam" id="PF06722"/>
    </source>
</evidence>
<dbReference type="Pfam" id="PF06722">
    <property type="entry name" value="EryCIII-like_C"/>
    <property type="match status" value="1"/>
</dbReference>
<reference evidence="4 5" key="1">
    <citation type="journal article" date="2024" name="J. Plant Pathol.">
        <title>Sequence and assembly of the genome of Seiridium unicorne, isolate CBS 538.82, causal agent of cypress canker disease.</title>
        <authorList>
            <person name="Scali E."/>
            <person name="Rocca G.D."/>
            <person name="Danti R."/>
            <person name="Garbelotto M."/>
            <person name="Barberini S."/>
            <person name="Baroncelli R."/>
            <person name="Emiliani G."/>
        </authorList>
    </citation>
    <scope>NUCLEOTIDE SEQUENCE [LARGE SCALE GENOMIC DNA]</scope>
    <source>
        <strain evidence="4 5">BM-138-508</strain>
    </source>
</reference>
<accession>A0ABR2UFB1</accession>
<keyword evidence="1" id="KW-0808">Transferase</keyword>
<keyword evidence="5" id="KW-1185">Reference proteome</keyword>
<proteinExistence type="predicted"/>
<feature type="compositionally biased region" description="Polar residues" evidence="2">
    <location>
        <begin position="1"/>
        <end position="21"/>
    </location>
</feature>
<dbReference type="SUPFAM" id="SSF53756">
    <property type="entry name" value="UDP-Glycosyltransferase/glycogen phosphorylase"/>
    <property type="match status" value="1"/>
</dbReference>
<dbReference type="InterPro" id="IPR002213">
    <property type="entry name" value="UDP_glucos_trans"/>
</dbReference>
<dbReference type="PANTHER" id="PTHR21015:SF22">
    <property type="entry name" value="GLYCOSYLTRANSFERASE"/>
    <property type="match status" value="1"/>
</dbReference>
<feature type="domain" description="Erythromycin biosynthesis protein CIII-like C-terminal" evidence="3">
    <location>
        <begin position="457"/>
        <end position="564"/>
    </location>
</feature>
<evidence type="ECO:0000256" key="2">
    <source>
        <dbReference type="SAM" id="MobiDB-lite"/>
    </source>
</evidence>
<dbReference type="Proteomes" id="UP001408356">
    <property type="component" value="Unassembled WGS sequence"/>
</dbReference>
<dbReference type="PANTHER" id="PTHR21015">
    <property type="entry name" value="UDP-N-ACETYLGLUCOSAMINE--N-ACETYLMURAMYL-(PENTAPEPTIDE) PYROPHOSPHORYL-UNDECAPRENOL N-ACETYLGLUCOSAMINE TRANSFERASE 1"/>
    <property type="match status" value="1"/>
</dbReference>
<comment type="caution">
    <text evidence="4">The sequence shown here is derived from an EMBL/GenBank/DDBJ whole genome shotgun (WGS) entry which is preliminary data.</text>
</comment>
<name>A0ABR2UFB1_9PEZI</name>
<organism evidence="4 5">
    <name type="scientific">Seiridium unicorne</name>
    <dbReference type="NCBI Taxonomy" id="138068"/>
    <lineage>
        <taxon>Eukaryota</taxon>
        <taxon>Fungi</taxon>
        <taxon>Dikarya</taxon>
        <taxon>Ascomycota</taxon>
        <taxon>Pezizomycotina</taxon>
        <taxon>Sordariomycetes</taxon>
        <taxon>Xylariomycetidae</taxon>
        <taxon>Amphisphaeriales</taxon>
        <taxon>Sporocadaceae</taxon>
        <taxon>Seiridium</taxon>
    </lineage>
</organism>
<dbReference type="CDD" id="cd03784">
    <property type="entry name" value="GT1_Gtf-like"/>
    <property type="match status" value="1"/>
</dbReference>